<dbReference type="Gene3D" id="3.20.20.20">
    <property type="entry name" value="Dihydropteroate synthase-like"/>
    <property type="match status" value="1"/>
</dbReference>
<dbReference type="GO" id="GO:0046356">
    <property type="term" value="P:acetyl-CoA catabolic process"/>
    <property type="evidence" value="ECO:0007669"/>
    <property type="project" value="InterPro"/>
</dbReference>
<protein>
    <submittedName>
        <fullName evidence="9">CO dehydrogenase/acetyl-CoA synthase delta subunit, TIM barrel</fullName>
    </submittedName>
</protein>
<feature type="binding site" evidence="7">
    <location>
        <position position="42"/>
    </location>
    <ligand>
        <name>[4Fe-4S] cluster</name>
        <dbReference type="ChEBI" id="CHEBI:49883"/>
    </ligand>
</feature>
<dbReference type="AlphaFoldDB" id="D6SM79"/>
<feature type="binding site" evidence="6">
    <location>
        <position position="436"/>
    </location>
    <ligand>
        <name>5-methoxybenzimidazolylcob(I)amide</name>
        <dbReference type="ChEBI" id="CHEBI:157765"/>
    </ligand>
</feature>
<dbReference type="PIRSF" id="PIRSF000376">
    <property type="entry name" value="AcCoA_decarb_gamma"/>
    <property type="match status" value="1"/>
</dbReference>
<dbReference type="PANTHER" id="PTHR36214:SF3">
    <property type="entry name" value="ACETYL-COA DECARBONYLASE_SYNTHASE COMPLEX SUBUNIT GAMMA"/>
    <property type="match status" value="1"/>
</dbReference>
<evidence type="ECO:0000259" key="8">
    <source>
        <dbReference type="PROSITE" id="PS51656"/>
    </source>
</evidence>
<dbReference type="Proteomes" id="UP000005496">
    <property type="component" value="Unassembled WGS sequence"/>
</dbReference>
<feature type="binding site" evidence="6">
    <location>
        <position position="342"/>
    </location>
    <ligand>
        <name>5-methoxybenzimidazolylcob(I)amide</name>
        <dbReference type="ChEBI" id="CHEBI:157765"/>
    </ligand>
</feature>
<keyword evidence="2 7" id="KW-0479">Metal-binding</keyword>
<feature type="binding site" evidence="7">
    <location>
        <position position="17"/>
    </location>
    <ligand>
        <name>[4Fe-4S] cluster</name>
        <dbReference type="ChEBI" id="CHEBI:49883"/>
    </ligand>
</feature>
<evidence type="ECO:0000256" key="5">
    <source>
        <dbReference type="ARBA" id="ARBA00023285"/>
    </source>
</evidence>
<dbReference type="GO" id="GO:0005506">
    <property type="term" value="F:iron ion binding"/>
    <property type="evidence" value="ECO:0007669"/>
    <property type="project" value="InterPro"/>
</dbReference>
<dbReference type="EMBL" id="ACJN02000001">
    <property type="protein sequence ID" value="EFI35790.1"/>
    <property type="molecule type" value="Genomic_DNA"/>
</dbReference>
<dbReference type="InterPro" id="IPR016041">
    <property type="entry name" value="Ac-CoA_synth_d_su_TIM-brl"/>
</dbReference>
<evidence type="ECO:0000313" key="9">
    <source>
        <dbReference type="EMBL" id="EFI35790.1"/>
    </source>
</evidence>
<sequence length="447" mass="48644">MALTGLDIYKKLPQTNCGECGVPTCLAFAMKLASGGASLDSCPHVSQEAKDALSEASAPPMREVTIGQGDNALKIGGEQVLFRHEKTFFNPCGFALVIDDSMEAAEVDSRLESLKKMRFERVGYELKTDLAALKCSSGDKSSFAGLVEKVKGSCDLPLVLMSDDPDVMSAALDVCGTGKPLMASATPENCDAMAELAKKHQCPLVVRAGSVEELSGLTDKISKAGVQDLVLDSGSRDLSKTLENLVMMRRSALKKKFRPLGYPTITFPCQETQDEMLEAIHASVYVMKYGGIMVMNNLEPWSALPLFVLRQNIYTDPQRPMQVKEGFYDFASPDESSPVLVTTNFSLTYFIVSSEIESSKRPAHLGIVDSEGLSTLTAWAAGKFTAEKIAAFIKKSGIEDKVKHRKVVIPGYVAQIKGELEEELEGWEVMVGPREASEIPGFLKSWQ</sequence>
<dbReference type="eggNOG" id="COG1456">
    <property type="taxonomic scope" value="Bacteria"/>
</dbReference>
<feature type="binding site" evidence="6">
    <location>
        <position position="348"/>
    </location>
    <ligand>
        <name>5-methoxybenzimidazolylcob(I)amide</name>
        <dbReference type="ChEBI" id="CHEBI:157765"/>
    </ligand>
</feature>
<dbReference type="RefSeq" id="WP_008868919.1">
    <property type="nucleotide sequence ID" value="NZ_ACJN02000001.1"/>
</dbReference>
<evidence type="ECO:0000256" key="4">
    <source>
        <dbReference type="ARBA" id="ARBA00023014"/>
    </source>
</evidence>
<dbReference type="GO" id="GO:0051539">
    <property type="term" value="F:4 iron, 4 sulfur cluster binding"/>
    <property type="evidence" value="ECO:0007669"/>
    <property type="project" value="UniProtKB-KW"/>
</dbReference>
<dbReference type="GO" id="GO:0008168">
    <property type="term" value="F:methyltransferase activity"/>
    <property type="evidence" value="ECO:0007669"/>
    <property type="project" value="InterPro"/>
</dbReference>
<name>D6SM79_9BACT</name>
<keyword evidence="1 7" id="KW-0004">4Fe-4S</keyword>
<reference evidence="9" key="1">
    <citation type="submission" date="2010-05" db="EMBL/GenBank/DDBJ databases">
        <title>The draft genome of Desulfonatronospira thiodismutans ASO3-1.</title>
        <authorList>
            <consortium name="US DOE Joint Genome Institute (JGI-PGF)"/>
            <person name="Lucas S."/>
            <person name="Copeland A."/>
            <person name="Lapidus A."/>
            <person name="Cheng J.-F."/>
            <person name="Bruce D."/>
            <person name="Goodwin L."/>
            <person name="Pitluck S."/>
            <person name="Chertkov O."/>
            <person name="Brettin T."/>
            <person name="Detter J.C."/>
            <person name="Han C."/>
            <person name="Land M.L."/>
            <person name="Hauser L."/>
            <person name="Kyrpides N."/>
            <person name="Mikhailova N."/>
            <person name="Muyzer G."/>
            <person name="Woyke T."/>
        </authorList>
    </citation>
    <scope>NUCLEOTIDE SEQUENCE [LARGE SCALE GENOMIC DNA]</scope>
    <source>
        <strain evidence="9">ASO3-1</strain>
    </source>
</reference>
<organism evidence="9 10">
    <name type="scientific">Desulfonatronospira thiodismutans ASO3-1</name>
    <dbReference type="NCBI Taxonomy" id="555779"/>
    <lineage>
        <taxon>Bacteria</taxon>
        <taxon>Pseudomonadati</taxon>
        <taxon>Thermodesulfobacteriota</taxon>
        <taxon>Desulfovibrionia</taxon>
        <taxon>Desulfovibrionales</taxon>
        <taxon>Desulfonatronovibrionaceae</taxon>
        <taxon>Desulfonatronospira</taxon>
    </lineage>
</organism>
<evidence type="ECO:0000256" key="1">
    <source>
        <dbReference type="ARBA" id="ARBA00022485"/>
    </source>
</evidence>
<dbReference type="Gene3D" id="3.40.50.11600">
    <property type="match status" value="1"/>
</dbReference>
<evidence type="ECO:0000313" key="10">
    <source>
        <dbReference type="Proteomes" id="UP000005496"/>
    </source>
</evidence>
<feature type="binding site" evidence="7">
    <location>
        <position position="20"/>
    </location>
    <ligand>
        <name>[4Fe-4S] cluster</name>
        <dbReference type="ChEBI" id="CHEBI:49883"/>
    </ligand>
</feature>
<evidence type="ECO:0000256" key="2">
    <source>
        <dbReference type="ARBA" id="ARBA00022723"/>
    </source>
</evidence>
<dbReference type="SUPFAM" id="SSF51717">
    <property type="entry name" value="Dihydropteroate synthetase-like"/>
    <property type="match status" value="1"/>
</dbReference>
<dbReference type="InterPro" id="IPR007202">
    <property type="entry name" value="4Fe-4S_dom"/>
</dbReference>
<evidence type="ECO:0000256" key="7">
    <source>
        <dbReference type="PIRSR" id="PIRSR000376-2"/>
    </source>
</evidence>
<dbReference type="InterPro" id="IPR016218">
    <property type="entry name" value="AcylCoA_decarb/synth_gsu"/>
</dbReference>
<accession>D6SM79</accession>
<dbReference type="PROSITE" id="PS51656">
    <property type="entry name" value="4FE4S"/>
    <property type="match status" value="1"/>
</dbReference>
<keyword evidence="4 7" id="KW-0411">Iron-sulfur</keyword>
<dbReference type="InterPro" id="IPR051069">
    <property type="entry name" value="ACDS_complex_subunit"/>
</dbReference>
<evidence type="ECO:0000256" key="3">
    <source>
        <dbReference type="ARBA" id="ARBA00023004"/>
    </source>
</evidence>
<feature type="binding site" evidence="7">
    <location>
        <position position="25"/>
    </location>
    <ligand>
        <name>[4Fe-4S] cluster</name>
        <dbReference type="ChEBI" id="CHEBI:49883"/>
    </ligand>
</feature>
<keyword evidence="5" id="KW-0170">Cobalt</keyword>
<proteinExistence type="predicted"/>
<dbReference type="Pfam" id="PF04060">
    <property type="entry name" value="FeS"/>
    <property type="match status" value="1"/>
</dbReference>
<feature type="domain" description="4Fe-4S" evidence="8">
    <location>
        <begin position="1"/>
        <end position="59"/>
    </location>
</feature>
<gene>
    <name evidence="9" type="ORF">Dthio_PD3225</name>
</gene>
<evidence type="ECO:0000256" key="6">
    <source>
        <dbReference type="PIRSR" id="PIRSR000376-1"/>
    </source>
</evidence>
<comment type="caution">
    <text evidence="9">The sequence shown here is derived from an EMBL/GenBank/DDBJ whole genome shotgun (WGS) entry which is preliminary data.</text>
</comment>
<dbReference type="NCBIfam" id="NF003195">
    <property type="entry name" value="PRK04165.1"/>
    <property type="match status" value="1"/>
</dbReference>
<dbReference type="Pfam" id="PF03599">
    <property type="entry name" value="CdhD"/>
    <property type="match status" value="1"/>
</dbReference>
<keyword evidence="3 7" id="KW-0408">Iron</keyword>
<keyword evidence="10" id="KW-1185">Reference proteome</keyword>
<dbReference type="PANTHER" id="PTHR36214">
    <property type="match status" value="1"/>
</dbReference>
<dbReference type="OrthoDB" id="2079583at2"/>
<dbReference type="InterPro" id="IPR011005">
    <property type="entry name" value="Dihydropteroate_synth-like_sf"/>
</dbReference>